<dbReference type="Gene3D" id="1.10.3720.10">
    <property type="entry name" value="MetI-like"/>
    <property type="match status" value="1"/>
</dbReference>
<comment type="subcellular location">
    <subcellularLocation>
        <location evidence="1 8">Cell membrane</location>
        <topology evidence="1 8">Multi-pass membrane protein</topology>
    </subcellularLocation>
</comment>
<accession>A0A1G9SR06</accession>
<dbReference type="STRING" id="48727.SAMN05192555_112107"/>
<dbReference type="OrthoDB" id="9807047at2"/>
<dbReference type="CDD" id="cd06261">
    <property type="entry name" value="TM_PBP2"/>
    <property type="match status" value="1"/>
</dbReference>
<evidence type="ECO:0000256" key="8">
    <source>
        <dbReference type="RuleBase" id="RU363032"/>
    </source>
</evidence>
<dbReference type="SUPFAM" id="SSF161098">
    <property type="entry name" value="MetI-like"/>
    <property type="match status" value="1"/>
</dbReference>
<feature type="transmembrane region" description="Helical" evidence="8">
    <location>
        <begin position="264"/>
        <end position="287"/>
    </location>
</feature>
<dbReference type="RefSeq" id="WP_089659424.1">
    <property type="nucleotide sequence ID" value="NZ_FNGH01000012.1"/>
</dbReference>
<keyword evidence="7 8" id="KW-0472">Membrane</keyword>
<dbReference type="InterPro" id="IPR000515">
    <property type="entry name" value="MetI-like"/>
</dbReference>
<dbReference type="PROSITE" id="PS50928">
    <property type="entry name" value="ABC_TM1"/>
    <property type="match status" value="1"/>
</dbReference>
<feature type="transmembrane region" description="Helical" evidence="8">
    <location>
        <begin position="115"/>
        <end position="138"/>
    </location>
</feature>
<dbReference type="EMBL" id="FNGH01000012">
    <property type="protein sequence ID" value="SDM37908.1"/>
    <property type="molecule type" value="Genomic_DNA"/>
</dbReference>
<dbReference type="PANTHER" id="PTHR42929:SF5">
    <property type="entry name" value="ABC TRANSPORTER PERMEASE PROTEIN"/>
    <property type="match status" value="1"/>
</dbReference>
<evidence type="ECO:0000256" key="2">
    <source>
        <dbReference type="ARBA" id="ARBA00007069"/>
    </source>
</evidence>
<keyword evidence="5 8" id="KW-0812">Transmembrane</keyword>
<dbReference type="AlphaFoldDB" id="A0A1G9SR06"/>
<reference evidence="11" key="1">
    <citation type="submission" date="2016-10" db="EMBL/GenBank/DDBJ databases">
        <authorList>
            <person name="Varghese N."/>
            <person name="Submissions S."/>
        </authorList>
    </citation>
    <scope>NUCLEOTIDE SEQUENCE [LARGE SCALE GENOMIC DNA]</scope>
    <source>
        <strain evidence="11">AAP</strain>
    </source>
</reference>
<dbReference type="InterPro" id="IPR035906">
    <property type="entry name" value="MetI-like_sf"/>
</dbReference>
<dbReference type="Pfam" id="PF00528">
    <property type="entry name" value="BPD_transp_1"/>
    <property type="match status" value="1"/>
</dbReference>
<evidence type="ECO:0000313" key="11">
    <source>
        <dbReference type="Proteomes" id="UP000199107"/>
    </source>
</evidence>
<sequence length="300" mass="32643">MAELASTLPATPPRFFPKSLTPWLLSAPGAIFFLMLLGMPLLMTLVLSFNNFDYAEGIIATFSLANYMEVVQDDYFHEIFFRTYVISIAVVVLCIAIGVPEAYILSRMRSPWRSLFLVVTLTPLLISVVVRTLGWVLLIGGNGLLGKTLEGLGIADASAGNLMYTHTGIILALVHVLVPFMVISVWAALQKLDPSVEHAALSLGASHTTVFRRVVVPQIMPGILSGSLIVFALAASAFATPAILGGRRIKVAATAAYDEYLNTMNWPLGASIAVILLIANVVVVMSYNRMMERRFRRTLG</sequence>
<evidence type="ECO:0000256" key="1">
    <source>
        <dbReference type="ARBA" id="ARBA00004651"/>
    </source>
</evidence>
<feature type="transmembrane region" description="Helical" evidence="8">
    <location>
        <begin position="79"/>
        <end position="103"/>
    </location>
</feature>
<evidence type="ECO:0000313" key="10">
    <source>
        <dbReference type="EMBL" id="SDM37908.1"/>
    </source>
</evidence>
<evidence type="ECO:0000259" key="9">
    <source>
        <dbReference type="PROSITE" id="PS50928"/>
    </source>
</evidence>
<keyword evidence="4" id="KW-1003">Cell membrane</keyword>
<evidence type="ECO:0000256" key="4">
    <source>
        <dbReference type="ARBA" id="ARBA00022475"/>
    </source>
</evidence>
<protein>
    <submittedName>
        <fullName evidence="10">Putative spermidine/putrescine transport system permease protein</fullName>
    </submittedName>
</protein>
<evidence type="ECO:0000256" key="6">
    <source>
        <dbReference type="ARBA" id="ARBA00022989"/>
    </source>
</evidence>
<evidence type="ECO:0000256" key="3">
    <source>
        <dbReference type="ARBA" id="ARBA00022448"/>
    </source>
</evidence>
<proteinExistence type="inferred from homology"/>
<keyword evidence="3 8" id="KW-0813">Transport</keyword>
<keyword evidence="11" id="KW-1185">Reference proteome</keyword>
<evidence type="ECO:0000256" key="5">
    <source>
        <dbReference type="ARBA" id="ARBA00022692"/>
    </source>
</evidence>
<dbReference type="GO" id="GO:0005886">
    <property type="term" value="C:plasma membrane"/>
    <property type="evidence" value="ECO:0007669"/>
    <property type="project" value="UniProtKB-SubCell"/>
</dbReference>
<feature type="transmembrane region" description="Helical" evidence="8">
    <location>
        <begin position="23"/>
        <end position="47"/>
    </location>
</feature>
<organism evidence="10 11">
    <name type="scientific">Franzmannia pantelleriensis</name>
    <dbReference type="NCBI Taxonomy" id="48727"/>
    <lineage>
        <taxon>Bacteria</taxon>
        <taxon>Pseudomonadati</taxon>
        <taxon>Pseudomonadota</taxon>
        <taxon>Gammaproteobacteria</taxon>
        <taxon>Oceanospirillales</taxon>
        <taxon>Halomonadaceae</taxon>
        <taxon>Franzmannia</taxon>
    </lineage>
</organism>
<feature type="domain" description="ABC transmembrane type-1" evidence="9">
    <location>
        <begin position="80"/>
        <end position="287"/>
    </location>
</feature>
<dbReference type="GO" id="GO:0055085">
    <property type="term" value="P:transmembrane transport"/>
    <property type="evidence" value="ECO:0007669"/>
    <property type="project" value="InterPro"/>
</dbReference>
<gene>
    <name evidence="10" type="ORF">SAMN05192555_112107</name>
</gene>
<comment type="similarity">
    <text evidence="2">Belongs to the binding-protein-dependent transport system permease family. CysTW subfamily.</text>
</comment>
<dbReference type="PANTHER" id="PTHR42929">
    <property type="entry name" value="INNER MEMBRANE ABC TRANSPORTER PERMEASE PROTEIN YDCU-RELATED-RELATED"/>
    <property type="match status" value="1"/>
</dbReference>
<feature type="transmembrane region" description="Helical" evidence="8">
    <location>
        <begin position="169"/>
        <end position="189"/>
    </location>
</feature>
<dbReference type="Proteomes" id="UP000199107">
    <property type="component" value="Unassembled WGS sequence"/>
</dbReference>
<evidence type="ECO:0000256" key="7">
    <source>
        <dbReference type="ARBA" id="ARBA00023136"/>
    </source>
</evidence>
<name>A0A1G9SR06_9GAMM</name>
<keyword evidence="6 8" id="KW-1133">Transmembrane helix</keyword>
<feature type="transmembrane region" description="Helical" evidence="8">
    <location>
        <begin position="222"/>
        <end position="244"/>
    </location>
</feature>